<dbReference type="Gene3D" id="2.60.40.790">
    <property type="match status" value="1"/>
</dbReference>
<dbReference type="CDD" id="cd06464">
    <property type="entry name" value="ACD_sHsps-like"/>
    <property type="match status" value="1"/>
</dbReference>
<evidence type="ECO:0000256" key="2">
    <source>
        <dbReference type="RuleBase" id="RU003616"/>
    </source>
</evidence>
<dbReference type="Proteomes" id="UP000198362">
    <property type="component" value="Unassembled WGS sequence"/>
</dbReference>
<keyword evidence="5" id="KW-1185">Reference proteome</keyword>
<dbReference type="InterPro" id="IPR031107">
    <property type="entry name" value="Small_HSP"/>
</dbReference>
<name>A0A239P1P8_9ACTN</name>
<organism evidence="4 5">
    <name type="scientific">Asanoa hainanensis</name>
    <dbReference type="NCBI Taxonomy" id="560556"/>
    <lineage>
        <taxon>Bacteria</taxon>
        <taxon>Bacillati</taxon>
        <taxon>Actinomycetota</taxon>
        <taxon>Actinomycetes</taxon>
        <taxon>Micromonosporales</taxon>
        <taxon>Micromonosporaceae</taxon>
        <taxon>Asanoa</taxon>
    </lineage>
</organism>
<evidence type="ECO:0000256" key="1">
    <source>
        <dbReference type="PROSITE-ProRule" id="PRU00285"/>
    </source>
</evidence>
<comment type="similarity">
    <text evidence="1 2">Belongs to the small heat shock protein (HSP20) family.</text>
</comment>
<accession>A0A239P1P8</accession>
<dbReference type="AlphaFoldDB" id="A0A239P1P8"/>
<evidence type="ECO:0000313" key="4">
    <source>
        <dbReference type="EMBL" id="SNT60920.1"/>
    </source>
</evidence>
<dbReference type="SUPFAM" id="SSF49764">
    <property type="entry name" value="HSP20-like chaperones"/>
    <property type="match status" value="1"/>
</dbReference>
<feature type="domain" description="SHSP" evidence="3">
    <location>
        <begin position="20"/>
        <end position="136"/>
    </location>
</feature>
<gene>
    <name evidence="4" type="ORF">SAMN05421812_112245</name>
</gene>
<dbReference type="EMBL" id="FZPH01000012">
    <property type="protein sequence ID" value="SNT60920.1"/>
    <property type="molecule type" value="Genomic_DNA"/>
</dbReference>
<evidence type="ECO:0000313" key="5">
    <source>
        <dbReference type="Proteomes" id="UP000198362"/>
    </source>
</evidence>
<dbReference type="Pfam" id="PF00011">
    <property type="entry name" value="HSP20"/>
    <property type="match status" value="1"/>
</dbReference>
<dbReference type="InterPro" id="IPR002068">
    <property type="entry name" value="A-crystallin/Hsp20_dom"/>
</dbReference>
<dbReference type="InterPro" id="IPR008978">
    <property type="entry name" value="HSP20-like_chaperone"/>
</dbReference>
<dbReference type="RefSeq" id="WP_089253401.1">
    <property type="nucleotide sequence ID" value="NZ_FZPH01000012.1"/>
</dbReference>
<protein>
    <submittedName>
        <fullName evidence="4">HSP20 family protein</fullName>
    </submittedName>
</protein>
<proteinExistence type="inferred from homology"/>
<dbReference type="OrthoDB" id="3855217at2"/>
<sequence>MSSVTLRTRGLFPTEWPTFAWLPLGGPSIRIEEFLDTQDYVVRAELPGVDPKNDIHVTVTDGGLVIKVERKEEHRTEDGKVVHSEFHYGSLFRHIPLPGGARGDKVTATYEAGILEVRVAVGEVVPKTREIPVIVGNGKPAAIKKS</sequence>
<reference evidence="4 5" key="1">
    <citation type="submission" date="2017-06" db="EMBL/GenBank/DDBJ databases">
        <authorList>
            <person name="Kim H.J."/>
            <person name="Triplett B.A."/>
        </authorList>
    </citation>
    <scope>NUCLEOTIDE SEQUENCE [LARGE SCALE GENOMIC DNA]</scope>
    <source>
        <strain evidence="4 5">CGMCC 4.5593</strain>
    </source>
</reference>
<evidence type="ECO:0000259" key="3">
    <source>
        <dbReference type="PROSITE" id="PS01031"/>
    </source>
</evidence>
<dbReference type="PROSITE" id="PS01031">
    <property type="entry name" value="SHSP"/>
    <property type="match status" value="1"/>
</dbReference>
<dbReference type="PANTHER" id="PTHR11527">
    <property type="entry name" value="HEAT-SHOCK PROTEIN 20 FAMILY MEMBER"/>
    <property type="match status" value="1"/>
</dbReference>